<evidence type="ECO:0008006" key="3">
    <source>
        <dbReference type="Google" id="ProtNLM"/>
    </source>
</evidence>
<dbReference type="Proteomes" id="UP001489004">
    <property type="component" value="Unassembled WGS sequence"/>
</dbReference>
<dbReference type="GO" id="GO:0016757">
    <property type="term" value="F:glycosyltransferase activity"/>
    <property type="evidence" value="ECO:0007669"/>
    <property type="project" value="InterPro"/>
</dbReference>
<gene>
    <name evidence="1" type="ORF">WJX72_003692</name>
</gene>
<evidence type="ECO:0000313" key="2">
    <source>
        <dbReference type="Proteomes" id="UP001489004"/>
    </source>
</evidence>
<comment type="caution">
    <text evidence="1">The sequence shown here is derived from an EMBL/GenBank/DDBJ whole genome shotgun (WGS) entry which is preliminary data.</text>
</comment>
<sequence>MQSKQLCTTAFDIRQQRSVCLLAQLYLIQVTEADVGQTGVTNSAQQQSADWFYEDFPGGTVGGTTMTSGGLGYKVYHNLWYQNERYFAVEDNATLHDPSAAPLKTELTINMWTMRLPVTSAPLYYQNLKTGWVRGTTLIVDFPFAAFPDNMGHWAEVLLPAYSVLSQGAWKHSVRNGTGFVDSLLLVNLRRAQLQGVHWVWAMLKLTVEPALPPGLEMPRLLFYDELEVLDKAMWLGFQNALVINDRYVHEHGKGGFASTELGQRFRERAYAASGVQQPQPWQLGGAPRTITLLTAVGGEQVENRGALTAALQDIGIALGMKVRPFSITTGASFPSYVAAMARTGVLISRHGPLLANTMFLPPGAVVLELLPYNWEWRGVSEIYVNITRSIGDIHHFAWRAKHPRWAAYYDVDEARYADWTAEECSSRHCLEVHARAGMMADAATIQELLLDVLPAVYRGENVSALAQPWPKGAVKSGNTGLWWDK</sequence>
<dbReference type="EMBL" id="JALJOR010000013">
    <property type="protein sequence ID" value="KAK9806815.1"/>
    <property type="molecule type" value="Genomic_DNA"/>
</dbReference>
<name>A0AAW1PA45_9CHLO</name>
<dbReference type="PANTHER" id="PTHR20961:SF38">
    <property type="entry name" value="PROTEIN O-LINKED-MANNOSE BETA-1,4-N-ACETYLGLUCOSAMINYLTRANSFERASE 2"/>
    <property type="match status" value="1"/>
</dbReference>
<evidence type="ECO:0000313" key="1">
    <source>
        <dbReference type="EMBL" id="KAK9806815.1"/>
    </source>
</evidence>
<proteinExistence type="predicted"/>
<dbReference type="AlphaFoldDB" id="A0AAW1PA45"/>
<dbReference type="InterPro" id="IPR007657">
    <property type="entry name" value="Glycosyltransferase_61"/>
</dbReference>
<accession>A0AAW1PA45</accession>
<keyword evidence="2" id="KW-1185">Reference proteome</keyword>
<protein>
    <recommendedName>
        <fullName evidence="3">Glycosyltransferase family 61 protein</fullName>
    </recommendedName>
</protein>
<reference evidence="1 2" key="1">
    <citation type="journal article" date="2024" name="Nat. Commun.">
        <title>Phylogenomics reveals the evolutionary origins of lichenization in chlorophyte algae.</title>
        <authorList>
            <person name="Puginier C."/>
            <person name="Libourel C."/>
            <person name="Otte J."/>
            <person name="Skaloud P."/>
            <person name="Haon M."/>
            <person name="Grisel S."/>
            <person name="Petersen M."/>
            <person name="Berrin J.G."/>
            <person name="Delaux P.M."/>
            <person name="Dal Grande F."/>
            <person name="Keller J."/>
        </authorList>
    </citation>
    <scope>NUCLEOTIDE SEQUENCE [LARGE SCALE GENOMIC DNA]</scope>
    <source>
        <strain evidence="1 2">SAG 2043</strain>
    </source>
</reference>
<organism evidence="1 2">
    <name type="scientific">[Myrmecia] bisecta</name>
    <dbReference type="NCBI Taxonomy" id="41462"/>
    <lineage>
        <taxon>Eukaryota</taxon>
        <taxon>Viridiplantae</taxon>
        <taxon>Chlorophyta</taxon>
        <taxon>core chlorophytes</taxon>
        <taxon>Trebouxiophyceae</taxon>
        <taxon>Trebouxiales</taxon>
        <taxon>Trebouxiaceae</taxon>
        <taxon>Myrmecia</taxon>
    </lineage>
</organism>
<dbReference type="PANTHER" id="PTHR20961">
    <property type="entry name" value="GLYCOSYLTRANSFERASE"/>
    <property type="match status" value="1"/>
</dbReference>